<proteinExistence type="predicted"/>
<organism evidence="1 2">
    <name type="scientific">Cichorium intybus</name>
    <name type="common">Chicory</name>
    <dbReference type="NCBI Taxonomy" id="13427"/>
    <lineage>
        <taxon>Eukaryota</taxon>
        <taxon>Viridiplantae</taxon>
        <taxon>Streptophyta</taxon>
        <taxon>Embryophyta</taxon>
        <taxon>Tracheophyta</taxon>
        <taxon>Spermatophyta</taxon>
        <taxon>Magnoliopsida</taxon>
        <taxon>eudicotyledons</taxon>
        <taxon>Gunneridae</taxon>
        <taxon>Pentapetalae</taxon>
        <taxon>asterids</taxon>
        <taxon>campanulids</taxon>
        <taxon>Asterales</taxon>
        <taxon>Asteraceae</taxon>
        <taxon>Cichorioideae</taxon>
        <taxon>Cichorieae</taxon>
        <taxon>Cichoriinae</taxon>
        <taxon>Cichorium</taxon>
    </lineage>
</organism>
<reference evidence="1 2" key="2">
    <citation type="journal article" date="2022" name="Mol. Ecol. Resour.">
        <title>The genomes of chicory, endive, great burdock and yacon provide insights into Asteraceae paleo-polyploidization history and plant inulin production.</title>
        <authorList>
            <person name="Fan W."/>
            <person name="Wang S."/>
            <person name="Wang H."/>
            <person name="Wang A."/>
            <person name="Jiang F."/>
            <person name="Liu H."/>
            <person name="Zhao H."/>
            <person name="Xu D."/>
            <person name="Zhang Y."/>
        </authorList>
    </citation>
    <scope>NUCLEOTIDE SEQUENCE [LARGE SCALE GENOMIC DNA]</scope>
    <source>
        <strain evidence="2">cv. Punajuju</strain>
        <tissue evidence="1">Leaves</tissue>
    </source>
</reference>
<dbReference type="Proteomes" id="UP001055811">
    <property type="component" value="Linkage Group LG02"/>
</dbReference>
<comment type="caution">
    <text evidence="1">The sequence shown here is derived from an EMBL/GenBank/DDBJ whole genome shotgun (WGS) entry which is preliminary data.</text>
</comment>
<gene>
    <name evidence="1" type="ORF">L2E82_10002</name>
</gene>
<evidence type="ECO:0000313" key="2">
    <source>
        <dbReference type="Proteomes" id="UP001055811"/>
    </source>
</evidence>
<keyword evidence="2" id="KW-1185">Reference proteome</keyword>
<reference evidence="2" key="1">
    <citation type="journal article" date="2022" name="Mol. Ecol. Resour.">
        <title>The genomes of chicory, endive, great burdock and yacon provide insights into Asteraceae palaeo-polyploidization history and plant inulin production.</title>
        <authorList>
            <person name="Fan W."/>
            <person name="Wang S."/>
            <person name="Wang H."/>
            <person name="Wang A."/>
            <person name="Jiang F."/>
            <person name="Liu H."/>
            <person name="Zhao H."/>
            <person name="Xu D."/>
            <person name="Zhang Y."/>
        </authorList>
    </citation>
    <scope>NUCLEOTIDE SEQUENCE [LARGE SCALE GENOMIC DNA]</scope>
    <source>
        <strain evidence="2">cv. Punajuju</strain>
    </source>
</reference>
<accession>A0ACB9G9B3</accession>
<sequence length="125" mass="14120">MGWRSVFGKDKTQKHTRCVFSRRKRRTEIDRAAREREDSRDFAAVDVVLVREEAATLVGSILKAAQRRTDTAKAAASVLQCRSTMTTRDAGGGYVRNWPQRVRFLVLFSPMFLISPIGQICEGNS</sequence>
<evidence type="ECO:0000313" key="1">
    <source>
        <dbReference type="EMBL" id="KAI3780104.1"/>
    </source>
</evidence>
<protein>
    <submittedName>
        <fullName evidence="1">Uncharacterized protein</fullName>
    </submittedName>
</protein>
<dbReference type="EMBL" id="CM042010">
    <property type="protein sequence ID" value="KAI3780104.1"/>
    <property type="molecule type" value="Genomic_DNA"/>
</dbReference>
<name>A0ACB9G9B3_CICIN</name>